<proteinExistence type="predicted"/>
<name>A0A075AUB9_ROZAC</name>
<protein>
    <submittedName>
        <fullName evidence="1">Uncharacterized protein</fullName>
    </submittedName>
</protein>
<reference evidence="1 2" key="1">
    <citation type="journal article" date="2013" name="Curr. Biol.">
        <title>Shared signatures of parasitism and phylogenomics unite Cryptomycota and microsporidia.</title>
        <authorList>
            <person name="James T.Y."/>
            <person name="Pelin A."/>
            <person name="Bonen L."/>
            <person name="Ahrendt S."/>
            <person name="Sain D."/>
            <person name="Corradi N."/>
            <person name="Stajich J.E."/>
        </authorList>
    </citation>
    <scope>NUCLEOTIDE SEQUENCE [LARGE SCALE GENOMIC DNA]</scope>
    <source>
        <strain evidence="1 2">CSF55</strain>
    </source>
</reference>
<keyword evidence="2" id="KW-1185">Reference proteome</keyword>
<dbReference type="EMBL" id="KE561022">
    <property type="protein sequence ID" value="EPZ33901.1"/>
    <property type="molecule type" value="Genomic_DNA"/>
</dbReference>
<dbReference type="Proteomes" id="UP000030755">
    <property type="component" value="Unassembled WGS sequence"/>
</dbReference>
<organism evidence="1 2">
    <name type="scientific">Rozella allomycis (strain CSF55)</name>
    <dbReference type="NCBI Taxonomy" id="988480"/>
    <lineage>
        <taxon>Eukaryota</taxon>
        <taxon>Fungi</taxon>
        <taxon>Fungi incertae sedis</taxon>
        <taxon>Cryptomycota</taxon>
        <taxon>Cryptomycota incertae sedis</taxon>
        <taxon>Rozella</taxon>
    </lineage>
</organism>
<evidence type="ECO:0000313" key="1">
    <source>
        <dbReference type="EMBL" id="EPZ33901.1"/>
    </source>
</evidence>
<dbReference type="HOGENOM" id="CLU_2639470_0_0_1"/>
<sequence>MSGMDNKFYNCEQYTIKTIGGAEFKFTFPSFNSILNCFKALFVCFLKLFKNSGFDYLMDENIEVQNILMRQEFLRPR</sequence>
<dbReference type="AlphaFoldDB" id="A0A075AUB9"/>
<evidence type="ECO:0000313" key="2">
    <source>
        <dbReference type="Proteomes" id="UP000030755"/>
    </source>
</evidence>
<accession>A0A075AUB9</accession>
<gene>
    <name evidence="1" type="ORF">O9G_002464</name>
</gene>